<protein>
    <submittedName>
        <fullName evidence="1">Uncharacterized protein</fullName>
    </submittedName>
</protein>
<sequence>MTANPSRNDSELVAKDGSELVAKIVSITVCSHGACGKDARQVCTQRAHGKDGFLSPAAIWLKPGVRGPRGALSRGPVAKCCTESGGKFKQWDSKATRGR</sequence>
<comment type="caution">
    <text evidence="1">The sequence shown here is derived from an EMBL/GenBank/DDBJ whole genome shotgun (WGS) entry which is preliminary data.</text>
</comment>
<keyword evidence="2" id="KW-1185">Reference proteome</keyword>
<organism evidence="1 2">
    <name type="scientific">Macrosiphum euphorbiae</name>
    <name type="common">potato aphid</name>
    <dbReference type="NCBI Taxonomy" id="13131"/>
    <lineage>
        <taxon>Eukaryota</taxon>
        <taxon>Metazoa</taxon>
        <taxon>Ecdysozoa</taxon>
        <taxon>Arthropoda</taxon>
        <taxon>Hexapoda</taxon>
        <taxon>Insecta</taxon>
        <taxon>Pterygota</taxon>
        <taxon>Neoptera</taxon>
        <taxon>Paraneoptera</taxon>
        <taxon>Hemiptera</taxon>
        <taxon>Sternorrhyncha</taxon>
        <taxon>Aphidomorpha</taxon>
        <taxon>Aphidoidea</taxon>
        <taxon>Aphididae</taxon>
        <taxon>Macrosiphini</taxon>
        <taxon>Macrosiphum</taxon>
    </lineage>
</organism>
<name>A0AAV0XR83_9HEMI</name>
<dbReference type="AlphaFoldDB" id="A0AAV0XR83"/>
<dbReference type="EMBL" id="CARXXK010000229">
    <property type="protein sequence ID" value="CAI6370164.1"/>
    <property type="molecule type" value="Genomic_DNA"/>
</dbReference>
<reference evidence="1 2" key="1">
    <citation type="submission" date="2023-01" db="EMBL/GenBank/DDBJ databases">
        <authorList>
            <person name="Whitehead M."/>
        </authorList>
    </citation>
    <scope>NUCLEOTIDE SEQUENCE [LARGE SCALE GENOMIC DNA]</scope>
</reference>
<evidence type="ECO:0000313" key="1">
    <source>
        <dbReference type="EMBL" id="CAI6370164.1"/>
    </source>
</evidence>
<proteinExistence type="predicted"/>
<evidence type="ECO:0000313" key="2">
    <source>
        <dbReference type="Proteomes" id="UP001160148"/>
    </source>
</evidence>
<accession>A0AAV0XR83</accession>
<dbReference type="Proteomes" id="UP001160148">
    <property type="component" value="Unassembled WGS sequence"/>
</dbReference>
<gene>
    <name evidence="1" type="ORF">MEUPH1_LOCUS24314</name>
</gene>